<proteinExistence type="predicted"/>
<dbReference type="GO" id="GO:0005789">
    <property type="term" value="C:endoplasmic reticulum membrane"/>
    <property type="evidence" value="ECO:0000318"/>
    <property type="project" value="GO_Central"/>
</dbReference>
<feature type="signal peptide" evidence="3">
    <location>
        <begin position="1"/>
        <end position="23"/>
    </location>
</feature>
<feature type="compositionally biased region" description="Basic and acidic residues" evidence="2">
    <location>
        <begin position="137"/>
        <end position="147"/>
    </location>
</feature>
<reference evidence="5" key="1">
    <citation type="journal article" date="2007" name="Nature">
        <title>The grapevine genome sequence suggests ancestral hexaploidization in major angiosperm phyla.</title>
        <authorList>
            <consortium name="The French-Italian Public Consortium for Grapevine Genome Characterization."/>
            <person name="Jaillon O."/>
            <person name="Aury J.-M."/>
            <person name="Noel B."/>
            <person name="Policriti A."/>
            <person name="Clepet C."/>
            <person name="Casagrande A."/>
            <person name="Choisne N."/>
            <person name="Aubourg S."/>
            <person name="Vitulo N."/>
            <person name="Jubin C."/>
            <person name="Vezzi A."/>
            <person name="Legeai F."/>
            <person name="Hugueney P."/>
            <person name="Dasilva C."/>
            <person name="Horner D."/>
            <person name="Mica E."/>
            <person name="Jublot D."/>
            <person name="Poulain J."/>
            <person name="Bruyere C."/>
            <person name="Billault A."/>
            <person name="Segurens B."/>
            <person name="Gouyvenoux M."/>
            <person name="Ugarte E."/>
            <person name="Cattonaro F."/>
            <person name="Anthouard V."/>
            <person name="Vico V."/>
            <person name="Del Fabbro C."/>
            <person name="Alaux M."/>
            <person name="Di Gaspero G."/>
            <person name="Dumas V."/>
            <person name="Felice N."/>
            <person name="Paillard S."/>
            <person name="Juman I."/>
            <person name="Moroldo M."/>
            <person name="Scalabrin S."/>
            <person name="Canaguier A."/>
            <person name="Le Clainche I."/>
            <person name="Malacrida G."/>
            <person name="Durand E."/>
            <person name="Pesole G."/>
            <person name="Laucou V."/>
            <person name="Chatelet P."/>
            <person name="Merdinoglu D."/>
            <person name="Delledonne M."/>
            <person name="Pezzotti M."/>
            <person name="Lecharny A."/>
            <person name="Scarpelli C."/>
            <person name="Artiguenave F."/>
            <person name="Pe M.E."/>
            <person name="Valle G."/>
            <person name="Morgante M."/>
            <person name="Caboche M."/>
            <person name="Adam-Blondon A.-F."/>
            <person name="Weissenbach J."/>
            <person name="Quetier F."/>
            <person name="Wincker P."/>
        </authorList>
    </citation>
    <scope>NUCLEOTIDE SEQUENCE [LARGE SCALE GENOMIC DNA]</scope>
    <source>
        <strain evidence="5">cv. Pinot noir / PN40024</strain>
    </source>
</reference>
<feature type="compositionally biased region" description="Basic residues" evidence="2">
    <location>
        <begin position="32"/>
        <end position="43"/>
    </location>
</feature>
<keyword evidence="1" id="KW-0175">Coiled coil</keyword>
<organism evidence="4 5">
    <name type="scientific">Vitis vinifera</name>
    <name type="common">Grape</name>
    <dbReference type="NCBI Taxonomy" id="29760"/>
    <lineage>
        <taxon>Eukaryota</taxon>
        <taxon>Viridiplantae</taxon>
        <taxon>Streptophyta</taxon>
        <taxon>Embryophyta</taxon>
        <taxon>Tracheophyta</taxon>
        <taxon>Spermatophyta</taxon>
        <taxon>Magnoliopsida</taxon>
        <taxon>eudicotyledons</taxon>
        <taxon>Gunneridae</taxon>
        <taxon>Pentapetalae</taxon>
        <taxon>rosids</taxon>
        <taxon>Vitales</taxon>
        <taxon>Vitaceae</taxon>
        <taxon>Viteae</taxon>
        <taxon>Vitis</taxon>
    </lineage>
</organism>
<dbReference type="eggNOG" id="KOG3286">
    <property type="taxonomic scope" value="Eukaryota"/>
</dbReference>
<evidence type="ECO:0000256" key="2">
    <source>
        <dbReference type="SAM" id="MobiDB-lite"/>
    </source>
</evidence>
<dbReference type="EMBL" id="FN595773">
    <property type="protein sequence ID" value="CBI29385.3"/>
    <property type="molecule type" value="Genomic_DNA"/>
</dbReference>
<evidence type="ECO:0000313" key="5">
    <source>
        <dbReference type="Proteomes" id="UP000009183"/>
    </source>
</evidence>
<dbReference type="eggNOG" id="KOG0160">
    <property type="taxonomic scope" value="Eukaryota"/>
</dbReference>
<dbReference type="PANTHER" id="PTHR13544">
    <property type="entry name" value="SELENOPROTEIN T"/>
    <property type="match status" value="1"/>
</dbReference>
<protein>
    <submittedName>
        <fullName evidence="4">Uncharacterized protein</fullName>
    </submittedName>
</protein>
<sequence>MDQAQFLLVGLPLFLFFSDIINLFTPLPPKPPPHHHHHRHHHQQPQPKPQSAPLDFPTQKESGIGGIGFDNTVNINLCSSCSYSHHEETWHEAAREIRALKEAKNKLQKRVEEFTWRLQLEKRLRDSSLALSSPREPQSEEKPQKSLIEKQQQNQDLLIKFISQDLGFSGGRPIVACLIYRSLLQWRSFEVERTSVFDHIIQKIGAAIEGLLASPPQSAGFSFLNGRVLGGLDDLRQVEAKYAAFLFKQQLTTFL</sequence>
<dbReference type="PANTHER" id="PTHR13544:SF0">
    <property type="entry name" value="THIOREDOXIN REDUCTASE-LIKE SELENOPROTEIN T"/>
    <property type="match status" value="1"/>
</dbReference>
<dbReference type="Proteomes" id="UP000009183">
    <property type="component" value="Chromosome 3"/>
</dbReference>
<dbReference type="PaxDb" id="29760-VIT_03s0132g00310.t01"/>
<evidence type="ECO:0000313" key="4">
    <source>
        <dbReference type="EMBL" id="CBI29385.3"/>
    </source>
</evidence>
<evidence type="ECO:0000256" key="3">
    <source>
        <dbReference type="SAM" id="SignalP"/>
    </source>
</evidence>
<keyword evidence="5" id="KW-1185">Reference proteome</keyword>
<name>D7TFW2_VITVI</name>
<dbReference type="GO" id="GO:0004791">
    <property type="term" value="F:thioredoxin-disulfide reductase (NADPH) activity"/>
    <property type="evidence" value="ECO:0000318"/>
    <property type="project" value="GO_Central"/>
</dbReference>
<dbReference type="AlphaFoldDB" id="D7TFW2"/>
<feature type="chain" id="PRO_5003106243" evidence="3">
    <location>
        <begin position="24"/>
        <end position="255"/>
    </location>
</feature>
<dbReference type="HOGENOM" id="CLU_1091597_0_0_1"/>
<feature type="coiled-coil region" evidence="1">
    <location>
        <begin position="90"/>
        <end position="117"/>
    </location>
</feature>
<gene>
    <name evidence="4" type="ordered locus">VIT_03s0132g00310</name>
</gene>
<evidence type="ECO:0000256" key="1">
    <source>
        <dbReference type="SAM" id="Coils"/>
    </source>
</evidence>
<dbReference type="InterPro" id="IPR019389">
    <property type="entry name" value="Selenoprotein_T"/>
</dbReference>
<dbReference type="GO" id="GO:0045454">
    <property type="term" value="P:cell redox homeostasis"/>
    <property type="evidence" value="ECO:0000318"/>
    <property type="project" value="GO_Central"/>
</dbReference>
<dbReference type="InParanoid" id="D7TFW2"/>
<accession>D7TFW2</accession>
<keyword evidence="3" id="KW-0732">Signal</keyword>
<feature type="region of interest" description="Disordered" evidence="2">
    <location>
        <begin position="128"/>
        <end position="147"/>
    </location>
</feature>
<feature type="region of interest" description="Disordered" evidence="2">
    <location>
        <begin position="28"/>
        <end position="63"/>
    </location>
</feature>